<dbReference type="PIRSF" id="PIRSF001221">
    <property type="entry name" value="Amidase_fungi"/>
    <property type="match status" value="1"/>
</dbReference>
<evidence type="ECO:0000256" key="3">
    <source>
        <dbReference type="SAM" id="SignalP"/>
    </source>
</evidence>
<dbReference type="PANTHER" id="PTHR46072">
    <property type="entry name" value="AMIDASE-RELATED-RELATED"/>
    <property type="match status" value="1"/>
</dbReference>
<accession>A0ABR4HM64</accession>
<dbReference type="EMBL" id="JBFXLS010000100">
    <property type="protein sequence ID" value="KAL2816577.1"/>
    <property type="molecule type" value="Genomic_DNA"/>
</dbReference>
<gene>
    <name evidence="5" type="ORF">BDW59DRAFT_166301</name>
</gene>
<organism evidence="5 6">
    <name type="scientific">Aspergillus cavernicola</name>
    <dbReference type="NCBI Taxonomy" id="176166"/>
    <lineage>
        <taxon>Eukaryota</taxon>
        <taxon>Fungi</taxon>
        <taxon>Dikarya</taxon>
        <taxon>Ascomycota</taxon>
        <taxon>Pezizomycotina</taxon>
        <taxon>Eurotiomycetes</taxon>
        <taxon>Eurotiomycetidae</taxon>
        <taxon>Eurotiales</taxon>
        <taxon>Aspergillaceae</taxon>
        <taxon>Aspergillus</taxon>
        <taxon>Aspergillus subgen. Nidulantes</taxon>
    </lineage>
</organism>
<comment type="similarity">
    <text evidence="1">Belongs to the amidase family.</text>
</comment>
<feature type="signal peptide" evidence="3">
    <location>
        <begin position="1"/>
        <end position="25"/>
    </location>
</feature>
<dbReference type="InterPro" id="IPR036928">
    <property type="entry name" value="AS_sf"/>
</dbReference>
<feature type="chain" id="PRO_5047365159" evidence="3">
    <location>
        <begin position="26"/>
        <end position="491"/>
    </location>
</feature>
<evidence type="ECO:0000313" key="5">
    <source>
        <dbReference type="EMBL" id="KAL2816577.1"/>
    </source>
</evidence>
<feature type="domain" description="Amidase" evidence="4">
    <location>
        <begin position="50"/>
        <end position="304"/>
    </location>
</feature>
<reference evidence="5 6" key="1">
    <citation type="submission" date="2024-07" db="EMBL/GenBank/DDBJ databases">
        <title>Section-level genome sequencing and comparative genomics of Aspergillus sections Usti and Cavernicolus.</title>
        <authorList>
            <consortium name="Lawrence Berkeley National Laboratory"/>
            <person name="Nybo J.L."/>
            <person name="Vesth T.C."/>
            <person name="Theobald S."/>
            <person name="Frisvad J.C."/>
            <person name="Larsen T.O."/>
            <person name="Kjaerboelling I."/>
            <person name="Rothschild-Mancinelli K."/>
            <person name="Lyhne E.K."/>
            <person name="Kogle M.E."/>
            <person name="Barry K."/>
            <person name="Clum A."/>
            <person name="Na H."/>
            <person name="Ledsgaard L."/>
            <person name="Lin J."/>
            <person name="Lipzen A."/>
            <person name="Kuo A."/>
            <person name="Riley R."/>
            <person name="Mondo S."/>
            <person name="LaButti K."/>
            <person name="Haridas S."/>
            <person name="Pangalinan J."/>
            <person name="Salamov A.A."/>
            <person name="Simmons B.A."/>
            <person name="Magnuson J.K."/>
            <person name="Chen J."/>
            <person name="Drula E."/>
            <person name="Henrissat B."/>
            <person name="Wiebenga A."/>
            <person name="Lubbers R.J."/>
            <person name="Gomes A.C."/>
            <person name="Makela M.R."/>
            <person name="Stajich J."/>
            <person name="Grigoriev I.V."/>
            <person name="Mortensen U.H."/>
            <person name="De vries R.P."/>
            <person name="Baker S.E."/>
            <person name="Andersen M.R."/>
        </authorList>
    </citation>
    <scope>NUCLEOTIDE SEQUENCE [LARGE SCALE GENOMIC DNA]</scope>
    <source>
        <strain evidence="5 6">CBS 600.67</strain>
    </source>
</reference>
<dbReference type="Gene3D" id="3.90.1300.10">
    <property type="entry name" value="Amidase signature (AS) domain"/>
    <property type="match status" value="1"/>
</dbReference>
<keyword evidence="6" id="KW-1185">Reference proteome</keyword>
<evidence type="ECO:0000256" key="1">
    <source>
        <dbReference type="ARBA" id="ARBA00009199"/>
    </source>
</evidence>
<keyword evidence="3" id="KW-0732">Signal</keyword>
<evidence type="ECO:0000313" key="6">
    <source>
        <dbReference type="Proteomes" id="UP001610335"/>
    </source>
</evidence>
<dbReference type="Proteomes" id="UP001610335">
    <property type="component" value="Unassembled WGS sequence"/>
</dbReference>
<evidence type="ECO:0000259" key="4">
    <source>
        <dbReference type="Pfam" id="PF01425"/>
    </source>
</evidence>
<sequence length="491" mass="53966">MEVSWWMIGAFGLTLGLCCWGSGTASHYLAQDPQSESTSSLTHPLLLLREVAPVTNCIYELLPARAIARAKELDEYFAEHGKPLGPVHGLPISIKAHIGPEGRENPVGFVGWVGRKNVEDANVVKIHLEAGAVVYARTTEAQGPMALETHSNLFGTTTNPHNTATSAGGSSGEELALLALRGSPLGIGIRGPAANCGLYGLKPSTDRLPIIGLSAYVLGCGTILGTIGPMSSTLGGLEIFMKTVLRSKPWLSDPLLHPIPWRDDEPHIHQDGKKLTVGVMWTDGVVNPVPAVTRALREVEEALEILTKIYAPHGGDAFKRHLGSSGEPYNSLTAWTTRDAPGVEKLSFQGVWDWKFKCDVFRYRYMQGISITLSPQRWTSFSAPCTQRLPPYMKHLNTGDWGYTSLWNLLDYSAVSFPVTKIDPGENAKDTLYTPRNEFDSWVQEHYDPKKQRDIPVCLQLVAKRLEEEKLFQALREIKDSVGVPFKDCLA</sequence>
<keyword evidence="2" id="KW-0378">Hydrolase</keyword>
<dbReference type="Pfam" id="PF01425">
    <property type="entry name" value="Amidase"/>
    <property type="match status" value="1"/>
</dbReference>
<dbReference type="SUPFAM" id="SSF75304">
    <property type="entry name" value="Amidase signature (AS) enzymes"/>
    <property type="match status" value="1"/>
</dbReference>
<protein>
    <submittedName>
        <fullName evidence="5">Glutamyl-tRNA amidotransferase subunit A</fullName>
    </submittedName>
</protein>
<evidence type="ECO:0000256" key="2">
    <source>
        <dbReference type="ARBA" id="ARBA00022801"/>
    </source>
</evidence>
<comment type="caution">
    <text evidence="5">The sequence shown here is derived from an EMBL/GenBank/DDBJ whole genome shotgun (WGS) entry which is preliminary data.</text>
</comment>
<proteinExistence type="inferred from homology"/>
<name>A0ABR4HM64_9EURO</name>
<dbReference type="PANTHER" id="PTHR46072:SF4">
    <property type="entry name" value="AMIDASE C550.07-RELATED"/>
    <property type="match status" value="1"/>
</dbReference>
<dbReference type="InterPro" id="IPR023631">
    <property type="entry name" value="Amidase_dom"/>
</dbReference>